<dbReference type="EMBL" id="JAOPGA020001054">
    <property type="protein sequence ID" value="KAL0484563.1"/>
    <property type="molecule type" value="Genomic_DNA"/>
</dbReference>
<gene>
    <name evidence="11" type="ORF">AKO1_011592</name>
</gene>
<evidence type="ECO:0000256" key="5">
    <source>
        <dbReference type="ARBA" id="ARBA00022968"/>
    </source>
</evidence>
<evidence type="ECO:0000256" key="7">
    <source>
        <dbReference type="ARBA" id="ARBA00023136"/>
    </source>
</evidence>
<dbReference type="Pfam" id="PF02434">
    <property type="entry name" value="Fringe"/>
    <property type="match status" value="1"/>
</dbReference>
<evidence type="ECO:0000256" key="6">
    <source>
        <dbReference type="ARBA" id="ARBA00022989"/>
    </source>
</evidence>
<evidence type="ECO:0000313" key="12">
    <source>
        <dbReference type="Proteomes" id="UP001431209"/>
    </source>
</evidence>
<dbReference type="GO" id="GO:0012505">
    <property type="term" value="C:endomembrane system"/>
    <property type="evidence" value="ECO:0007669"/>
    <property type="project" value="UniProtKB-SubCell"/>
</dbReference>
<dbReference type="Gene3D" id="3.50.4.10">
    <property type="entry name" value="Hepatocyte Growth Factor"/>
    <property type="match status" value="1"/>
</dbReference>
<keyword evidence="2" id="KW-0328">Glycosyltransferase</keyword>
<evidence type="ECO:0000256" key="8">
    <source>
        <dbReference type="ARBA" id="ARBA00037847"/>
    </source>
</evidence>
<keyword evidence="3" id="KW-0808">Transferase</keyword>
<evidence type="ECO:0000256" key="4">
    <source>
        <dbReference type="ARBA" id="ARBA00022692"/>
    </source>
</evidence>
<dbReference type="AlphaFoldDB" id="A0AAW2Z410"/>
<comment type="subcellular location">
    <subcellularLocation>
        <location evidence="8">Endomembrane system</location>
        <topology evidence="8">Single-pass membrane protein</topology>
    </subcellularLocation>
    <subcellularLocation>
        <location evidence="1">Membrane</location>
        <topology evidence="1">Single-pass type II membrane protein</topology>
    </subcellularLocation>
</comment>
<sequence>MKIRHLYIVIFVLAAGAVLWMISGNIYIIHKRNMIHFTQSSQSTHFKGADKFVIGVKTGTDVVAERVPIQILTFLQHALNVYYLSDDNSYIGHHFMTGIVKEEFDAKKLLRSDKKISRVEDTVGWDVDRHKYFPGFKFLYEKHPDKDWYVIIDDDTYVFWDELVAFLNSNKERYDPSKDLYLGLARVVKGCSNITSFEHSPNFAYGGTGVILSRPAVEKLLLKLNDCIVRYDKCFGDASVAFCLKFEVGGILLDYSIQSYMHQDMLGPLTSWPQNACRFPITLHHLKPRELQELYERDPLNVRSRRSQNATKLNYEQLFKMYNNEKEEVFEEFDTPLSGSYIKWECPSVDECKEGCRRDAVCASWSYDRYEKWCYQKKTMVKFQPKVNFTSGHIKEHYKCNY</sequence>
<evidence type="ECO:0000256" key="1">
    <source>
        <dbReference type="ARBA" id="ARBA00004606"/>
    </source>
</evidence>
<keyword evidence="4 9" id="KW-0812">Transmembrane</keyword>
<evidence type="ECO:0000256" key="2">
    <source>
        <dbReference type="ARBA" id="ARBA00022676"/>
    </source>
</evidence>
<dbReference type="GO" id="GO:0016020">
    <property type="term" value="C:membrane"/>
    <property type="evidence" value="ECO:0007669"/>
    <property type="project" value="UniProtKB-SubCell"/>
</dbReference>
<dbReference type="GO" id="GO:0016757">
    <property type="term" value="F:glycosyltransferase activity"/>
    <property type="evidence" value="ECO:0007669"/>
    <property type="project" value="UniProtKB-KW"/>
</dbReference>
<keyword evidence="6 9" id="KW-1133">Transmembrane helix</keyword>
<feature type="transmembrane region" description="Helical" evidence="9">
    <location>
        <begin position="6"/>
        <end position="29"/>
    </location>
</feature>
<keyword evidence="12" id="KW-1185">Reference proteome</keyword>
<dbReference type="PANTHER" id="PTHR10811">
    <property type="entry name" value="FRINGE-RELATED"/>
    <property type="match status" value="1"/>
</dbReference>
<evidence type="ECO:0000256" key="9">
    <source>
        <dbReference type="SAM" id="Phobius"/>
    </source>
</evidence>
<evidence type="ECO:0000256" key="3">
    <source>
        <dbReference type="ARBA" id="ARBA00022679"/>
    </source>
</evidence>
<dbReference type="Proteomes" id="UP001431209">
    <property type="component" value="Unassembled WGS sequence"/>
</dbReference>
<evidence type="ECO:0000313" key="11">
    <source>
        <dbReference type="EMBL" id="KAL0484563.1"/>
    </source>
</evidence>
<protein>
    <recommendedName>
        <fullName evidence="10">Fringe-like glycosyltransferase domain-containing protein</fullName>
    </recommendedName>
</protein>
<organism evidence="11 12">
    <name type="scientific">Acrasis kona</name>
    <dbReference type="NCBI Taxonomy" id="1008807"/>
    <lineage>
        <taxon>Eukaryota</taxon>
        <taxon>Discoba</taxon>
        <taxon>Heterolobosea</taxon>
        <taxon>Tetramitia</taxon>
        <taxon>Eutetramitia</taxon>
        <taxon>Acrasidae</taxon>
        <taxon>Acrasis</taxon>
    </lineage>
</organism>
<feature type="domain" description="Fringe-like glycosyltransferase" evidence="10">
    <location>
        <begin position="51"/>
        <end position="248"/>
    </location>
</feature>
<keyword evidence="5" id="KW-0735">Signal-anchor</keyword>
<comment type="caution">
    <text evidence="11">The sequence shown here is derived from an EMBL/GenBank/DDBJ whole genome shotgun (WGS) entry which is preliminary data.</text>
</comment>
<dbReference type="InterPro" id="IPR003378">
    <property type="entry name" value="Fringe-like_glycosylTrfase"/>
</dbReference>
<proteinExistence type="predicted"/>
<keyword evidence="7 9" id="KW-0472">Membrane</keyword>
<evidence type="ECO:0000259" key="10">
    <source>
        <dbReference type="Pfam" id="PF02434"/>
    </source>
</evidence>
<name>A0AAW2Z410_9EUKA</name>
<dbReference type="Gene3D" id="3.90.550.50">
    <property type="match status" value="1"/>
</dbReference>
<reference evidence="11 12" key="1">
    <citation type="submission" date="2024-03" db="EMBL/GenBank/DDBJ databases">
        <title>The Acrasis kona genome and developmental transcriptomes reveal deep origins of eukaryotic multicellular pathways.</title>
        <authorList>
            <person name="Sheikh S."/>
            <person name="Fu C.-J."/>
            <person name="Brown M.W."/>
            <person name="Baldauf S.L."/>
        </authorList>
    </citation>
    <scope>NUCLEOTIDE SEQUENCE [LARGE SCALE GENOMIC DNA]</scope>
    <source>
        <strain evidence="11 12">ATCC MYA-3509</strain>
    </source>
</reference>
<accession>A0AAW2Z410</accession>